<keyword evidence="1" id="KW-1133">Transmembrane helix</keyword>
<comment type="caution">
    <text evidence="2">The sequence shown here is derived from an EMBL/GenBank/DDBJ whole genome shotgun (WGS) entry which is preliminary data.</text>
</comment>
<evidence type="ECO:0000313" key="2">
    <source>
        <dbReference type="EMBL" id="GAH11036.1"/>
    </source>
</evidence>
<reference evidence="2" key="1">
    <citation type="journal article" date="2014" name="Front. Microbiol.">
        <title>High frequency of phylogenetically diverse reductive dehalogenase-homologous genes in deep subseafloor sedimentary metagenomes.</title>
        <authorList>
            <person name="Kawai M."/>
            <person name="Futagami T."/>
            <person name="Toyoda A."/>
            <person name="Takaki Y."/>
            <person name="Nishi S."/>
            <person name="Hori S."/>
            <person name="Arai W."/>
            <person name="Tsubouchi T."/>
            <person name="Morono Y."/>
            <person name="Uchiyama I."/>
            <person name="Ito T."/>
            <person name="Fujiyama A."/>
            <person name="Inagaki F."/>
            <person name="Takami H."/>
        </authorList>
    </citation>
    <scope>NUCLEOTIDE SEQUENCE</scope>
    <source>
        <strain evidence="2">Expedition CK06-06</strain>
    </source>
</reference>
<sequence length="75" mass="9074">MKQFNVELTQSLKKYWSKILKYFVIVTIIANGLCALFGHWSFMFFYFSTFISFSVIFLLFMLFYKPELTIHSEDY</sequence>
<evidence type="ECO:0000256" key="1">
    <source>
        <dbReference type="SAM" id="Phobius"/>
    </source>
</evidence>
<accession>X1CRJ2</accession>
<proteinExistence type="predicted"/>
<gene>
    <name evidence="2" type="ORF">S01H4_56068</name>
</gene>
<organism evidence="2">
    <name type="scientific">marine sediment metagenome</name>
    <dbReference type="NCBI Taxonomy" id="412755"/>
    <lineage>
        <taxon>unclassified sequences</taxon>
        <taxon>metagenomes</taxon>
        <taxon>ecological metagenomes</taxon>
    </lineage>
</organism>
<feature type="transmembrane region" description="Helical" evidence="1">
    <location>
        <begin position="20"/>
        <end position="38"/>
    </location>
</feature>
<keyword evidence="1" id="KW-0472">Membrane</keyword>
<name>X1CRJ2_9ZZZZ</name>
<dbReference type="AlphaFoldDB" id="X1CRJ2"/>
<dbReference type="EMBL" id="BART01032447">
    <property type="protein sequence ID" value="GAH11036.1"/>
    <property type="molecule type" value="Genomic_DNA"/>
</dbReference>
<keyword evidence="1" id="KW-0812">Transmembrane</keyword>
<protein>
    <submittedName>
        <fullName evidence="2">Uncharacterized protein</fullName>
    </submittedName>
</protein>
<feature type="transmembrane region" description="Helical" evidence="1">
    <location>
        <begin position="44"/>
        <end position="64"/>
    </location>
</feature>